<dbReference type="GO" id="GO:0015562">
    <property type="term" value="F:efflux transmembrane transporter activity"/>
    <property type="evidence" value="ECO:0007669"/>
    <property type="project" value="TreeGrafter"/>
</dbReference>
<reference evidence="2" key="1">
    <citation type="submission" date="2018-06" db="EMBL/GenBank/DDBJ databases">
        <authorList>
            <person name="Zhirakovskaya E."/>
        </authorList>
    </citation>
    <scope>NUCLEOTIDE SEQUENCE</scope>
</reference>
<organism evidence="2">
    <name type="scientific">hydrothermal vent metagenome</name>
    <dbReference type="NCBI Taxonomy" id="652676"/>
    <lineage>
        <taxon>unclassified sequences</taxon>
        <taxon>metagenomes</taxon>
        <taxon>ecological metagenomes</taxon>
    </lineage>
</organism>
<dbReference type="SUPFAM" id="SSF111369">
    <property type="entry name" value="HlyD-like secretion proteins"/>
    <property type="match status" value="1"/>
</dbReference>
<dbReference type="Gene3D" id="1.10.287.470">
    <property type="entry name" value="Helix hairpin bin"/>
    <property type="match status" value="1"/>
</dbReference>
<proteinExistence type="predicted"/>
<sequence length="351" mass="38496">MKKYKKTIIWTAVILLLVIAGVMKIKHAKQKDVELPPAKQYAIVVSVMKPQENNIRLTLPYLALTKNDKDVLLASRISARVNWIKASGSRIKKDEIIAKLDNTSIVSGINSVKSEIVAQQTALANMEASHQRTLQLMKVQGASIEQSQAEESKIAGLKSQVESLKQKLNDLNNMLTYAMIKSPVDGRISKTMVNKGDMAMPGHPVAAISANNGFYLLLRVPINLKVYGISLNGKEYDAIPLHSTFNSLAEYKVYVSNSEMTSGNRVEVNVIIYNGEGIGLPFDAVLNRNGKSYVMVKNGNHAVPELIHPVQSGQQGMVINNPDLIGKTIVVAKQDILLRLLGGTSLKVKED</sequence>
<name>A0A3B0VAF8_9ZZZZ</name>
<evidence type="ECO:0000313" key="2">
    <source>
        <dbReference type="EMBL" id="VAW28986.1"/>
    </source>
</evidence>
<dbReference type="EMBL" id="UOET01000304">
    <property type="protein sequence ID" value="VAW28986.1"/>
    <property type="molecule type" value="Genomic_DNA"/>
</dbReference>
<dbReference type="PANTHER" id="PTHR30469:SF15">
    <property type="entry name" value="HLYD FAMILY OF SECRETION PROTEINS"/>
    <property type="match status" value="1"/>
</dbReference>
<evidence type="ECO:0000256" key="1">
    <source>
        <dbReference type="SAM" id="Coils"/>
    </source>
</evidence>
<evidence type="ECO:0008006" key="3">
    <source>
        <dbReference type="Google" id="ProtNLM"/>
    </source>
</evidence>
<dbReference type="AlphaFoldDB" id="A0A3B0VAF8"/>
<keyword evidence="1" id="KW-0175">Coiled coil</keyword>
<accession>A0A3B0VAF8</accession>
<feature type="coiled-coil region" evidence="1">
    <location>
        <begin position="147"/>
        <end position="174"/>
    </location>
</feature>
<dbReference type="Gene3D" id="2.40.50.100">
    <property type="match status" value="1"/>
</dbReference>
<gene>
    <name evidence="2" type="ORF">MNBD_BACTEROID07-643</name>
</gene>
<dbReference type="PANTHER" id="PTHR30469">
    <property type="entry name" value="MULTIDRUG RESISTANCE PROTEIN MDTA"/>
    <property type="match status" value="1"/>
</dbReference>
<dbReference type="GO" id="GO:1990281">
    <property type="term" value="C:efflux pump complex"/>
    <property type="evidence" value="ECO:0007669"/>
    <property type="project" value="TreeGrafter"/>
</dbReference>
<protein>
    <recommendedName>
        <fullName evidence="3">RND efflux pump membrane fusion protein barrel-sandwich domain-containing protein</fullName>
    </recommendedName>
</protein>